<dbReference type="SUPFAM" id="SSF47240">
    <property type="entry name" value="Ferritin-like"/>
    <property type="match status" value="1"/>
</dbReference>
<evidence type="ECO:0000313" key="3">
    <source>
        <dbReference type="Proteomes" id="UP001382904"/>
    </source>
</evidence>
<dbReference type="Proteomes" id="UP001382904">
    <property type="component" value="Unassembled WGS sequence"/>
</dbReference>
<protein>
    <submittedName>
        <fullName evidence="2">Ferritin-like domain-containing protein</fullName>
    </submittedName>
</protein>
<dbReference type="EMBL" id="JBBKAM010000002">
    <property type="protein sequence ID" value="MEJ8641335.1"/>
    <property type="molecule type" value="Genomic_DNA"/>
</dbReference>
<dbReference type="InterPro" id="IPR026820">
    <property type="entry name" value="VioB/RebD_dom"/>
</dbReference>
<evidence type="ECO:0000259" key="1">
    <source>
        <dbReference type="Pfam" id="PF12902"/>
    </source>
</evidence>
<name>A0ABU8U0C5_9ACTN</name>
<accession>A0ABU8U0C5</accession>
<comment type="caution">
    <text evidence="2">The sequence shown here is derived from an EMBL/GenBank/DDBJ whole genome shotgun (WGS) entry which is preliminary data.</text>
</comment>
<dbReference type="Gene3D" id="1.20.1260.10">
    <property type="match status" value="1"/>
</dbReference>
<proteinExistence type="predicted"/>
<sequence length="115" mass="12575">MTTLLAYRSNRIVELMAEPAEGRGADWLKDALQQALMLELATLPPYLCGLWSIKDPSEVAAEAIRRIVFDEMSHLGLACNLLTTIGGVPRLADERTVPKYPARCPAAYDPSCPSS</sequence>
<organism evidence="2 3">
    <name type="scientific">Streptomyces caledonius</name>
    <dbReference type="NCBI Taxonomy" id="3134107"/>
    <lineage>
        <taxon>Bacteria</taxon>
        <taxon>Bacillati</taxon>
        <taxon>Actinomycetota</taxon>
        <taxon>Actinomycetes</taxon>
        <taxon>Kitasatosporales</taxon>
        <taxon>Streptomycetaceae</taxon>
        <taxon>Streptomyces</taxon>
    </lineage>
</organism>
<reference evidence="2 3" key="1">
    <citation type="submission" date="2024-03" db="EMBL/GenBank/DDBJ databases">
        <title>Novel Streptomyces species of biotechnological and ecological value are a feature of Machair soil.</title>
        <authorList>
            <person name="Prole J.R."/>
            <person name="Goodfellow M."/>
            <person name="Allenby N."/>
            <person name="Ward A.C."/>
        </authorList>
    </citation>
    <scope>NUCLEOTIDE SEQUENCE [LARGE SCALE GENOMIC DNA]</scope>
    <source>
        <strain evidence="2 3">MS1.HAVA.3</strain>
    </source>
</reference>
<keyword evidence="3" id="KW-1185">Reference proteome</keyword>
<feature type="domain" description="Iminophenyl-pyruvate dimer synthase" evidence="1">
    <location>
        <begin position="32"/>
        <end position="109"/>
    </location>
</feature>
<dbReference type="Pfam" id="PF12902">
    <property type="entry name" value="Ferritin-like"/>
    <property type="match status" value="1"/>
</dbReference>
<dbReference type="InterPro" id="IPR009078">
    <property type="entry name" value="Ferritin-like_SF"/>
</dbReference>
<dbReference type="InterPro" id="IPR012347">
    <property type="entry name" value="Ferritin-like"/>
</dbReference>
<gene>
    <name evidence="2" type="ORF">WKI68_07320</name>
</gene>
<evidence type="ECO:0000313" key="2">
    <source>
        <dbReference type="EMBL" id="MEJ8641335.1"/>
    </source>
</evidence>
<dbReference type="PANTHER" id="PTHR34400">
    <property type="match status" value="1"/>
</dbReference>
<dbReference type="PANTHER" id="PTHR34400:SF4">
    <property type="entry name" value="MEMBRANE PROTEIN"/>
    <property type="match status" value="1"/>
</dbReference>